<keyword evidence="3" id="KW-1185">Reference proteome</keyword>
<proteinExistence type="predicted"/>
<evidence type="ECO:0000313" key="3">
    <source>
        <dbReference type="Proteomes" id="UP000319769"/>
    </source>
</evidence>
<dbReference type="InterPro" id="IPR057746">
    <property type="entry name" value="CpnT-like_N"/>
</dbReference>
<reference evidence="2" key="1">
    <citation type="submission" date="2019-09" db="EMBL/GenBank/DDBJ databases">
        <authorList>
            <person name="Teo W.F.A."/>
            <person name="Duangmal K."/>
        </authorList>
    </citation>
    <scope>NUCLEOTIDE SEQUENCE [LARGE SCALE GENOMIC DNA]</scope>
    <source>
        <strain evidence="2">K81G1</strain>
    </source>
</reference>
<dbReference type="Proteomes" id="UP000319769">
    <property type="component" value="Unassembled WGS sequence"/>
</dbReference>
<dbReference type="AlphaFoldDB" id="A0A5N0USF1"/>
<dbReference type="InterPro" id="IPR038332">
    <property type="entry name" value="PPE_sf"/>
</dbReference>
<dbReference type="RefSeq" id="WP_144757616.1">
    <property type="nucleotide sequence ID" value="NZ_VMNW02000096.1"/>
</dbReference>
<comment type="caution">
    <text evidence="2">The sequence shown here is derived from an EMBL/GenBank/DDBJ whole genome shotgun (WGS) entry which is preliminary data.</text>
</comment>
<dbReference type="SUPFAM" id="SSF140459">
    <property type="entry name" value="PE/PPE dimer-like"/>
    <property type="match status" value="1"/>
</dbReference>
<dbReference type="EMBL" id="VMNW02000096">
    <property type="protein sequence ID" value="KAA9151774.1"/>
    <property type="molecule type" value="Genomic_DNA"/>
</dbReference>
<accession>A0A5N0USF1</accession>
<gene>
    <name evidence="2" type="ORF">FPZ12_038275</name>
</gene>
<protein>
    <recommendedName>
        <fullName evidence="1">Outer membrane channel protein CpnT-like N-terminal domain-containing protein</fullName>
    </recommendedName>
</protein>
<evidence type="ECO:0000313" key="2">
    <source>
        <dbReference type="EMBL" id="KAA9151774.1"/>
    </source>
</evidence>
<organism evidence="2 3">
    <name type="scientific">Amycolatopsis acidicola</name>
    <dbReference type="NCBI Taxonomy" id="2596893"/>
    <lineage>
        <taxon>Bacteria</taxon>
        <taxon>Bacillati</taxon>
        <taxon>Actinomycetota</taxon>
        <taxon>Actinomycetes</taxon>
        <taxon>Pseudonocardiales</taxon>
        <taxon>Pseudonocardiaceae</taxon>
        <taxon>Amycolatopsis</taxon>
    </lineage>
</organism>
<dbReference type="Pfam" id="PF25547">
    <property type="entry name" value="WXG100_2"/>
    <property type="match status" value="1"/>
</dbReference>
<feature type="domain" description="Outer membrane channel protein CpnT-like N-terminal" evidence="1">
    <location>
        <begin position="124"/>
        <end position="235"/>
    </location>
</feature>
<dbReference type="Gene3D" id="1.20.1260.20">
    <property type="entry name" value="PPE superfamily"/>
    <property type="match status" value="1"/>
</dbReference>
<evidence type="ECO:0000259" key="1">
    <source>
        <dbReference type="Pfam" id="PF25547"/>
    </source>
</evidence>
<dbReference type="OrthoDB" id="5069709at2"/>
<name>A0A5N0USF1_9PSEU</name>
<sequence>MSDDNPLVERDATFHLSDYTPDAKALADGDYGKFAGSYFTGTDDPFTGEDNGWLKGTGLPDDTLSYCKDIEKGDWASAAFDAAAVVLDSIGYVTDPAGSILSALISWAMEHLKPLKLIMDELTGNGDTVAAVAKTWGNISTALGQAADDYASAVTGDVAGSWTGGGADAYRDVSGKLHDALATCALIADAMKALVEIAAELVQTVHDTVRDLIASTLGSLIVDALELPEGPPGWALIAEESIGYIARQCGKGAKLVEMLLKVLTDGFGLVGRLLNTLHEVIKILPKIIEIGKDGGKIVTGS</sequence>